<dbReference type="EMBL" id="SOHQ01000042">
    <property type="protein sequence ID" value="TFD75731.1"/>
    <property type="molecule type" value="Genomic_DNA"/>
</dbReference>
<accession>A0A4Y8KIX4</accession>
<reference evidence="2 3" key="1">
    <citation type="submission" date="2019-03" db="EMBL/GenBank/DDBJ databases">
        <title>Genomics of glacier-inhabiting Cryobacterium strains.</title>
        <authorList>
            <person name="Liu Q."/>
            <person name="Xin Y.-H."/>
        </authorList>
    </citation>
    <scope>NUCLEOTIDE SEQUENCE [LARGE SCALE GENOMIC DNA]</scope>
    <source>
        <strain evidence="2 3">CGMCC 1.4292</strain>
    </source>
</reference>
<evidence type="ECO:0000259" key="1">
    <source>
        <dbReference type="Pfam" id="PF04965"/>
    </source>
</evidence>
<organism evidence="2 3">
    <name type="scientific">Cryobacterium psychrophilum</name>
    <dbReference type="NCBI Taxonomy" id="41988"/>
    <lineage>
        <taxon>Bacteria</taxon>
        <taxon>Bacillati</taxon>
        <taxon>Actinomycetota</taxon>
        <taxon>Actinomycetes</taxon>
        <taxon>Micrococcales</taxon>
        <taxon>Microbacteriaceae</taxon>
        <taxon>Cryobacterium</taxon>
    </lineage>
</organism>
<dbReference type="OrthoDB" id="9802846at2"/>
<dbReference type="SUPFAM" id="SSF160719">
    <property type="entry name" value="gpW/gp25-like"/>
    <property type="match status" value="1"/>
</dbReference>
<evidence type="ECO:0000313" key="3">
    <source>
        <dbReference type="Proteomes" id="UP000298218"/>
    </source>
</evidence>
<dbReference type="InterPro" id="IPR007048">
    <property type="entry name" value="IraD/Gp25-like"/>
</dbReference>
<keyword evidence="3" id="KW-1185">Reference proteome</keyword>
<dbReference type="Proteomes" id="UP000298218">
    <property type="component" value="Unassembled WGS sequence"/>
</dbReference>
<dbReference type="Gene3D" id="3.10.450.40">
    <property type="match status" value="1"/>
</dbReference>
<feature type="domain" description="IraD/Gp25-like" evidence="1">
    <location>
        <begin position="37"/>
        <end position="127"/>
    </location>
</feature>
<sequence>MTAARYRAIALVHPDFDVSAGPCGFRLTPDGRLATVSADASVRQAVLLLLSTRPGERVNRPLYGCHLFRLAFAPADDTTAGLAIHYVASALRRWERRIDVLSLDAAGSPDDPALLEVRLRYRVRATQNDDEVAVVVPLAGPPGTTTTRSPA</sequence>
<protein>
    <recommendedName>
        <fullName evidence="1">IraD/Gp25-like domain-containing protein</fullName>
    </recommendedName>
</protein>
<proteinExistence type="predicted"/>
<gene>
    <name evidence="2" type="ORF">E3T53_14710</name>
</gene>
<evidence type="ECO:0000313" key="2">
    <source>
        <dbReference type="EMBL" id="TFD75731.1"/>
    </source>
</evidence>
<comment type="caution">
    <text evidence="2">The sequence shown here is derived from an EMBL/GenBank/DDBJ whole genome shotgun (WGS) entry which is preliminary data.</text>
</comment>
<dbReference type="Pfam" id="PF04965">
    <property type="entry name" value="GPW_gp25"/>
    <property type="match status" value="1"/>
</dbReference>
<name>A0A4Y8KIX4_9MICO</name>
<dbReference type="RefSeq" id="WP_134173708.1">
    <property type="nucleotide sequence ID" value="NZ_SODI01000001.1"/>
</dbReference>
<dbReference type="AlphaFoldDB" id="A0A4Y8KIX4"/>